<dbReference type="Proteomes" id="UP000479190">
    <property type="component" value="Unassembled WGS sequence"/>
</dbReference>
<keyword evidence="3" id="KW-1185">Reference proteome</keyword>
<name>A0A6H5I9X7_9HYME</name>
<feature type="compositionally biased region" description="Basic and acidic residues" evidence="1">
    <location>
        <begin position="105"/>
        <end position="117"/>
    </location>
</feature>
<protein>
    <submittedName>
        <fullName evidence="2">Uncharacterized protein</fullName>
    </submittedName>
</protein>
<dbReference type="EMBL" id="CADCXV010000754">
    <property type="protein sequence ID" value="CAB0034777.1"/>
    <property type="molecule type" value="Genomic_DNA"/>
</dbReference>
<feature type="region of interest" description="Disordered" evidence="1">
    <location>
        <begin position="51"/>
        <end position="127"/>
    </location>
</feature>
<feature type="compositionally biased region" description="Basic and acidic residues" evidence="1">
    <location>
        <begin position="166"/>
        <end position="177"/>
    </location>
</feature>
<feature type="region of interest" description="Disordered" evidence="1">
    <location>
        <begin position="158"/>
        <end position="177"/>
    </location>
</feature>
<evidence type="ECO:0000256" key="1">
    <source>
        <dbReference type="SAM" id="MobiDB-lite"/>
    </source>
</evidence>
<evidence type="ECO:0000313" key="3">
    <source>
        <dbReference type="Proteomes" id="UP000479190"/>
    </source>
</evidence>
<feature type="region of interest" description="Disordered" evidence="1">
    <location>
        <begin position="512"/>
        <end position="554"/>
    </location>
</feature>
<feature type="compositionally biased region" description="Polar residues" evidence="1">
    <location>
        <begin position="62"/>
        <end position="71"/>
    </location>
</feature>
<evidence type="ECO:0000313" key="2">
    <source>
        <dbReference type="EMBL" id="CAB0034777.1"/>
    </source>
</evidence>
<dbReference type="AlphaFoldDB" id="A0A6H5I9X7"/>
<accession>A0A6H5I9X7</accession>
<gene>
    <name evidence="2" type="ORF">TBRA_LOCUS6675</name>
</gene>
<reference evidence="2 3" key="1">
    <citation type="submission" date="2020-02" db="EMBL/GenBank/DDBJ databases">
        <authorList>
            <person name="Ferguson B K."/>
        </authorList>
    </citation>
    <scope>NUCLEOTIDE SEQUENCE [LARGE SCALE GENOMIC DNA]</scope>
</reference>
<proteinExistence type="predicted"/>
<organism evidence="2 3">
    <name type="scientific">Trichogramma brassicae</name>
    <dbReference type="NCBI Taxonomy" id="86971"/>
    <lineage>
        <taxon>Eukaryota</taxon>
        <taxon>Metazoa</taxon>
        <taxon>Ecdysozoa</taxon>
        <taxon>Arthropoda</taxon>
        <taxon>Hexapoda</taxon>
        <taxon>Insecta</taxon>
        <taxon>Pterygota</taxon>
        <taxon>Neoptera</taxon>
        <taxon>Endopterygota</taxon>
        <taxon>Hymenoptera</taxon>
        <taxon>Apocrita</taxon>
        <taxon>Proctotrupomorpha</taxon>
        <taxon>Chalcidoidea</taxon>
        <taxon>Trichogrammatidae</taxon>
        <taxon>Trichogramma</taxon>
    </lineage>
</organism>
<dbReference type="Pfam" id="PF24664">
    <property type="entry name" value="Monjiviricetes_fusion"/>
    <property type="match status" value="1"/>
</dbReference>
<sequence>MLIRLIKLCIDATIRLYVLYEIFGFSFKLLGAMMSSVTSLLIHRDNKKNKTNEVKCSDDENTNTPEVSPSCNDDKSYTNAEDNESSVYHEATQSDNSDESVESYRYSELESENKSTNEDIENDGNSANLKLLESTKVNLNRCQEKNSGAKINSKTFVVRQSGSNSSDHKTKEPVTRETESEYTYENFYYLKTYKKNRYTLYSKKGLLDDIEGCDRLRHLRRWTTTHSQTLCLNSVITEPAVIHINHNSLLWAERASVELSRRERSAEFPLFLEEEVEAIKPVLREDFEAVYEKYEMEDFWKLLTFRELLDKIKEMGILPIENSYFTLLFENKLTPRFSSKATSRPSCNPSFDEEFSAACPKVLPSNNSMHLKLSLRCGCEEESLNHVLWNCGLLEPQREAMMERLKRMQLFPPFNAESLLAQPNIAACKIICGFFDSCRIRVIIATIPTPSASSARLCISPCDQSTPRYIPKTGDRGGILKEYTRKISATDTRNAVSRKTNISRKGRCLSTSSWLVDPGSDLKPSAPPPEEEAVSEPSPPLPLPPSTTYRNTQAPSYRSIAEIEKIMPYFDGKNMPVAQFIHDCKVAKRFLRPADHEFFIALLKARVKDGASCYLQHRIFTSDDEIYDELKRAYAPSRSLLPDLLGNLSLARQGTDEKVGDYGLWISRQLRAASRYTGESRATPRTGSPRECCYLCFSQFHERTP</sequence>